<evidence type="ECO:0000313" key="7">
    <source>
        <dbReference type="EMBL" id="MDQ0339073.1"/>
    </source>
</evidence>
<feature type="domain" description="Cytochrome c" evidence="6">
    <location>
        <begin position="55"/>
        <end position="140"/>
    </location>
</feature>
<keyword evidence="8" id="KW-1185">Reference proteome</keyword>
<organism evidence="7 8">
    <name type="scientific">Caldalkalibacillus uzonensis</name>
    <dbReference type="NCBI Taxonomy" id="353224"/>
    <lineage>
        <taxon>Bacteria</taxon>
        <taxon>Bacillati</taxon>
        <taxon>Bacillota</taxon>
        <taxon>Bacilli</taxon>
        <taxon>Bacillales</taxon>
        <taxon>Bacillaceae</taxon>
        <taxon>Caldalkalibacillus</taxon>
    </lineage>
</organism>
<evidence type="ECO:0000256" key="3">
    <source>
        <dbReference type="ARBA" id="ARBA00023004"/>
    </source>
</evidence>
<evidence type="ECO:0000256" key="1">
    <source>
        <dbReference type="ARBA" id="ARBA00022617"/>
    </source>
</evidence>
<keyword evidence="1 4" id="KW-0349">Heme</keyword>
<keyword evidence="3 4" id="KW-0408">Iron</keyword>
<keyword evidence="2 4" id="KW-0479">Metal-binding</keyword>
<feature type="region of interest" description="Disordered" evidence="5">
    <location>
        <begin position="30"/>
        <end position="50"/>
    </location>
</feature>
<dbReference type="EMBL" id="JAUSUQ010000006">
    <property type="protein sequence ID" value="MDQ0339073.1"/>
    <property type="molecule type" value="Genomic_DNA"/>
</dbReference>
<proteinExistence type="predicted"/>
<evidence type="ECO:0000313" key="8">
    <source>
        <dbReference type="Proteomes" id="UP001232445"/>
    </source>
</evidence>
<name>A0ABU0CRL6_9BACI</name>
<dbReference type="InterPro" id="IPR036909">
    <property type="entry name" value="Cyt_c-like_dom_sf"/>
</dbReference>
<dbReference type="SUPFAM" id="SSF46626">
    <property type="entry name" value="Cytochrome c"/>
    <property type="match status" value="1"/>
</dbReference>
<evidence type="ECO:0000256" key="4">
    <source>
        <dbReference type="PROSITE-ProRule" id="PRU00433"/>
    </source>
</evidence>
<dbReference type="RefSeq" id="WP_307338494.1">
    <property type="nucleotide sequence ID" value="NZ_JAUSUQ010000006.1"/>
</dbReference>
<dbReference type="Proteomes" id="UP001232445">
    <property type="component" value="Unassembled WGS sequence"/>
</dbReference>
<accession>A0ABU0CRL6</accession>
<sequence>MKSKIIAFLISFLVAFGGTYLFFQYSGSSTGSDQGSVVGNEVEDEGGEQSIGEMVDAQSGEPLERLGCLNCHAVSSLGIQGGTAGPDLSDAYYVVEGKHGKKLEEYLQAPSSAVMSGVIESNPLTDEDIEALVSLLKEAAEKQ</sequence>
<evidence type="ECO:0000259" key="6">
    <source>
        <dbReference type="PROSITE" id="PS51007"/>
    </source>
</evidence>
<gene>
    <name evidence="7" type="ORF">J2S00_001859</name>
</gene>
<dbReference type="InterPro" id="IPR009056">
    <property type="entry name" value="Cyt_c-like_dom"/>
</dbReference>
<comment type="caution">
    <text evidence="7">The sequence shown here is derived from an EMBL/GenBank/DDBJ whole genome shotgun (WGS) entry which is preliminary data.</text>
</comment>
<dbReference type="PROSITE" id="PS51007">
    <property type="entry name" value="CYTC"/>
    <property type="match status" value="1"/>
</dbReference>
<evidence type="ECO:0000256" key="5">
    <source>
        <dbReference type="SAM" id="MobiDB-lite"/>
    </source>
</evidence>
<evidence type="ECO:0000256" key="2">
    <source>
        <dbReference type="ARBA" id="ARBA00022723"/>
    </source>
</evidence>
<protein>
    <submittedName>
        <fullName evidence="7">Cytochrome c2</fullName>
    </submittedName>
</protein>
<dbReference type="Gene3D" id="1.10.760.10">
    <property type="entry name" value="Cytochrome c-like domain"/>
    <property type="match status" value="1"/>
</dbReference>
<reference evidence="7 8" key="1">
    <citation type="submission" date="2023-07" db="EMBL/GenBank/DDBJ databases">
        <title>Genomic Encyclopedia of Type Strains, Phase IV (KMG-IV): sequencing the most valuable type-strain genomes for metagenomic binning, comparative biology and taxonomic classification.</title>
        <authorList>
            <person name="Goeker M."/>
        </authorList>
    </citation>
    <scope>NUCLEOTIDE SEQUENCE [LARGE SCALE GENOMIC DNA]</scope>
    <source>
        <strain evidence="7 8">DSM 17740</strain>
    </source>
</reference>